<protein>
    <submittedName>
        <fullName evidence="2">Uncharacterized protein</fullName>
    </submittedName>
</protein>
<evidence type="ECO:0000313" key="3">
    <source>
        <dbReference type="Proteomes" id="UP001159364"/>
    </source>
</evidence>
<evidence type="ECO:0000256" key="1">
    <source>
        <dbReference type="SAM" id="MobiDB-lite"/>
    </source>
</evidence>
<name>A0AAV8TUV4_9ROSI</name>
<feature type="compositionally biased region" description="Polar residues" evidence="1">
    <location>
        <begin position="309"/>
        <end position="318"/>
    </location>
</feature>
<sequence length="352" mass="37235">MTPLDSGGHPVKKGWTRKRDDESPPPTTSYSQAVKGGPPDDATMPEDHPVDIEEGDITQEVGENEGSITLSQQLRSKLDQQWSHALVVKKSGAVVDDASPSNTIGAGATETSNGYGPWTNVQRRHPRPSVKGRPHTGDSASRGVNIKEGSKFAALTSLDAGLEPAGHPRTPPTGQLEGLGQWVQVGASSGSRAFQFKGALGRQSTQARKATQASKGKSVIFPPLARNQKGQTSVVSAFDVTNFLPIQLQPTAKDRNLAVVLPTHSEMVCDRQLIAVPDQGSGEQTPPLVGVEESGTRDGLPKLPPTGPSDISMTSSGPDDNPGLHQDSRFDPTPQAMESSEPRVESSTVALR</sequence>
<feature type="region of interest" description="Disordered" evidence="1">
    <location>
        <begin position="276"/>
        <end position="352"/>
    </location>
</feature>
<dbReference type="EMBL" id="JAIWQS010000003">
    <property type="protein sequence ID" value="KAJ8770736.1"/>
    <property type="molecule type" value="Genomic_DNA"/>
</dbReference>
<dbReference type="Proteomes" id="UP001159364">
    <property type="component" value="Linkage Group LG03"/>
</dbReference>
<organism evidence="2 3">
    <name type="scientific">Erythroxylum novogranatense</name>
    <dbReference type="NCBI Taxonomy" id="1862640"/>
    <lineage>
        <taxon>Eukaryota</taxon>
        <taxon>Viridiplantae</taxon>
        <taxon>Streptophyta</taxon>
        <taxon>Embryophyta</taxon>
        <taxon>Tracheophyta</taxon>
        <taxon>Spermatophyta</taxon>
        <taxon>Magnoliopsida</taxon>
        <taxon>eudicotyledons</taxon>
        <taxon>Gunneridae</taxon>
        <taxon>Pentapetalae</taxon>
        <taxon>rosids</taxon>
        <taxon>fabids</taxon>
        <taxon>Malpighiales</taxon>
        <taxon>Erythroxylaceae</taxon>
        <taxon>Erythroxylum</taxon>
    </lineage>
</organism>
<gene>
    <name evidence="2" type="ORF">K2173_021383</name>
</gene>
<comment type="caution">
    <text evidence="2">The sequence shown here is derived from an EMBL/GenBank/DDBJ whole genome shotgun (WGS) entry which is preliminary data.</text>
</comment>
<reference evidence="2 3" key="1">
    <citation type="submission" date="2021-09" db="EMBL/GenBank/DDBJ databases">
        <title>Genomic insights and catalytic innovation underlie evolution of tropane alkaloids biosynthesis.</title>
        <authorList>
            <person name="Wang Y.-J."/>
            <person name="Tian T."/>
            <person name="Huang J.-P."/>
            <person name="Huang S.-X."/>
        </authorList>
    </citation>
    <scope>NUCLEOTIDE SEQUENCE [LARGE SCALE GENOMIC DNA]</scope>
    <source>
        <strain evidence="2">KIB-2018</strain>
        <tissue evidence="2">Leaf</tissue>
    </source>
</reference>
<dbReference type="AlphaFoldDB" id="A0AAV8TUV4"/>
<evidence type="ECO:0000313" key="2">
    <source>
        <dbReference type="EMBL" id="KAJ8770736.1"/>
    </source>
</evidence>
<proteinExistence type="predicted"/>
<feature type="compositionally biased region" description="Basic residues" evidence="1">
    <location>
        <begin position="122"/>
        <end position="134"/>
    </location>
</feature>
<feature type="compositionally biased region" description="Polar residues" evidence="1">
    <location>
        <begin position="99"/>
        <end position="114"/>
    </location>
</feature>
<accession>A0AAV8TUV4</accession>
<feature type="region of interest" description="Disordered" evidence="1">
    <location>
        <begin position="96"/>
        <end position="145"/>
    </location>
</feature>
<keyword evidence="3" id="KW-1185">Reference proteome</keyword>
<feature type="region of interest" description="Disordered" evidence="1">
    <location>
        <begin position="1"/>
        <end position="67"/>
    </location>
</feature>